<proteinExistence type="predicted"/>
<feature type="transmembrane region" description="Helical" evidence="1">
    <location>
        <begin position="6"/>
        <end position="25"/>
    </location>
</feature>
<reference evidence="2 3" key="2">
    <citation type="journal article" date="2017" name="Antonie Van Leeuwenhoek">
        <title>Rhizobium rhizosphaerae sp. nov., a novel species isolated from rice rhizosphere.</title>
        <authorList>
            <person name="Zhao J.J."/>
            <person name="Zhang J."/>
            <person name="Zhang R.J."/>
            <person name="Zhang C.W."/>
            <person name="Yin H.Q."/>
            <person name="Zhang X.X."/>
        </authorList>
    </citation>
    <scope>NUCLEOTIDE SEQUENCE [LARGE SCALE GENOMIC DNA]</scope>
    <source>
        <strain evidence="2 3">ACAM 611</strain>
    </source>
</reference>
<dbReference type="AlphaFoldDB" id="H5TAJ8"/>
<dbReference type="EMBL" id="BAET01000008">
    <property type="protein sequence ID" value="GAB55325.1"/>
    <property type="molecule type" value="Genomic_DNA"/>
</dbReference>
<gene>
    <name evidence="2" type="ORF">GPUN_1201</name>
</gene>
<sequence>MNRPIVRLAIDSVCSVKFIIVILYFDVKLLTNNFHTIDSP</sequence>
<reference evidence="2 3" key="1">
    <citation type="journal article" date="2012" name="J. Bacteriol.">
        <title>Genome sequence of proteorhodopsin-containing sea ice bacterium Glaciecola punicea ACAM 611T.</title>
        <authorList>
            <person name="Qin Q.-L."/>
            <person name="Xie B.-B."/>
            <person name="Shu Y.-L."/>
            <person name="Rong J.-C."/>
            <person name="Zhao D.-L."/>
            <person name="Zhang X.-Y."/>
            <person name="Chen X.-L."/>
            <person name="Zhou B.-C."/>
            <person name="Zhanga Y.-Z."/>
        </authorList>
    </citation>
    <scope>NUCLEOTIDE SEQUENCE [LARGE SCALE GENOMIC DNA]</scope>
    <source>
        <strain evidence="2 3">ACAM 611</strain>
    </source>
</reference>
<organism evidence="2 3">
    <name type="scientific">Glaciecola punicea ACAM 611</name>
    <dbReference type="NCBI Taxonomy" id="1121923"/>
    <lineage>
        <taxon>Bacteria</taxon>
        <taxon>Pseudomonadati</taxon>
        <taxon>Pseudomonadota</taxon>
        <taxon>Gammaproteobacteria</taxon>
        <taxon>Alteromonadales</taxon>
        <taxon>Alteromonadaceae</taxon>
        <taxon>Glaciecola</taxon>
    </lineage>
</organism>
<evidence type="ECO:0000256" key="1">
    <source>
        <dbReference type="SAM" id="Phobius"/>
    </source>
</evidence>
<keyword evidence="1" id="KW-0472">Membrane</keyword>
<keyword evidence="1" id="KW-1133">Transmembrane helix</keyword>
<name>H5TAJ8_9ALTE</name>
<comment type="caution">
    <text evidence="2">The sequence shown here is derived from an EMBL/GenBank/DDBJ whole genome shotgun (WGS) entry which is preliminary data.</text>
</comment>
<keyword evidence="1" id="KW-0812">Transmembrane</keyword>
<evidence type="ECO:0000313" key="3">
    <source>
        <dbReference type="Proteomes" id="UP000053586"/>
    </source>
</evidence>
<dbReference type="Proteomes" id="UP000053586">
    <property type="component" value="Unassembled WGS sequence"/>
</dbReference>
<keyword evidence="3" id="KW-1185">Reference proteome</keyword>
<protein>
    <submittedName>
        <fullName evidence="2">Uncharacterized protein</fullName>
    </submittedName>
</protein>
<evidence type="ECO:0000313" key="2">
    <source>
        <dbReference type="EMBL" id="GAB55325.1"/>
    </source>
</evidence>
<accession>H5TAJ8</accession>